<organism evidence="2 3">
    <name type="scientific">Microbotryum silenes-dioicae</name>
    <dbReference type="NCBI Taxonomy" id="796604"/>
    <lineage>
        <taxon>Eukaryota</taxon>
        <taxon>Fungi</taxon>
        <taxon>Dikarya</taxon>
        <taxon>Basidiomycota</taxon>
        <taxon>Pucciniomycotina</taxon>
        <taxon>Microbotryomycetes</taxon>
        <taxon>Microbotryales</taxon>
        <taxon>Microbotryaceae</taxon>
        <taxon>Microbotryum</taxon>
    </lineage>
</organism>
<sequence length="209" mass="23795">MSFHQPLRNGFRWAKIAKSPHPQAPSRFRPPTQNPEFNDRLSYVRDVDEGKKLVARRLIRSSWSHDSVDCRKLLLDKVKKEHHNSLYTPAFKSLEELETVGPLPRLCSGSYKALVWLRVGNNFENLRAQYRKELAAFLEANPGFKAHNKRVRFTRTPKPKENNSRGRNGGARPKSRGAGRVTRPQAPGAQFLPSLGSARLDPTHRPGSR</sequence>
<evidence type="ECO:0000313" key="2">
    <source>
        <dbReference type="EMBL" id="SGY81724.1"/>
    </source>
</evidence>
<accession>A0A2X0PFH9</accession>
<dbReference type="Proteomes" id="UP000249464">
    <property type="component" value="Unassembled WGS sequence"/>
</dbReference>
<protein>
    <submittedName>
        <fullName evidence="2">BQ5605_C009g05519 protein</fullName>
    </submittedName>
</protein>
<dbReference type="AlphaFoldDB" id="A0A2X0PFH9"/>
<proteinExistence type="predicted"/>
<name>A0A2X0PFH9_9BASI</name>
<dbReference type="EMBL" id="FQNC01000049">
    <property type="protein sequence ID" value="SGY81724.1"/>
    <property type="molecule type" value="Genomic_DNA"/>
</dbReference>
<feature type="compositionally biased region" description="Basic residues" evidence="1">
    <location>
        <begin position="148"/>
        <end position="157"/>
    </location>
</feature>
<reference evidence="2 3" key="1">
    <citation type="submission" date="2016-11" db="EMBL/GenBank/DDBJ databases">
        <authorList>
            <person name="Jaros S."/>
            <person name="Januszkiewicz K."/>
            <person name="Wedrychowicz H."/>
        </authorList>
    </citation>
    <scope>NUCLEOTIDE SEQUENCE [LARGE SCALE GENOMIC DNA]</scope>
</reference>
<feature type="region of interest" description="Disordered" evidence="1">
    <location>
        <begin position="148"/>
        <end position="209"/>
    </location>
</feature>
<keyword evidence="3" id="KW-1185">Reference proteome</keyword>
<evidence type="ECO:0000256" key="1">
    <source>
        <dbReference type="SAM" id="MobiDB-lite"/>
    </source>
</evidence>
<evidence type="ECO:0000313" key="3">
    <source>
        <dbReference type="Proteomes" id="UP000249464"/>
    </source>
</evidence>
<gene>
    <name evidence="2" type="primary">BQ5605_C009g05519</name>
    <name evidence="2" type="ORF">BQ5605_C009G05519</name>
</gene>